<dbReference type="AlphaFoldDB" id="A0A382YJQ9"/>
<name>A0A382YJQ9_9ZZZZ</name>
<protein>
    <recommendedName>
        <fullName evidence="2">UVR domain-containing protein</fullName>
    </recommendedName>
</protein>
<accession>A0A382YJQ9</accession>
<evidence type="ECO:0000313" key="1">
    <source>
        <dbReference type="EMBL" id="SVD83527.1"/>
    </source>
</evidence>
<gene>
    <name evidence="1" type="ORF">METZ01_LOCUS436381</name>
</gene>
<sequence>MMESDIGPLLGEWEYALGELSVRKIDGGRGGQKIQIRMDLGLMQLEWSGRPDAIRPHGYASLLDYYQEKKAEREGDQGPGTFSLSREDCWDLAQEAMKYYWRRISFFELKEYQRAEEDAKHNLKILDMCYDYAENDEDRQLAEQYRVFVTGHRIQARALAYLDEDGHDEAVEEIRQGIVEIEAFLEKIGQLDHLDDCPELLFLREWESEVE</sequence>
<feature type="non-terminal residue" evidence="1">
    <location>
        <position position="211"/>
    </location>
</feature>
<proteinExistence type="predicted"/>
<dbReference type="EMBL" id="UINC01176414">
    <property type="protein sequence ID" value="SVD83527.1"/>
    <property type="molecule type" value="Genomic_DNA"/>
</dbReference>
<reference evidence="1" key="1">
    <citation type="submission" date="2018-05" db="EMBL/GenBank/DDBJ databases">
        <authorList>
            <person name="Lanie J.A."/>
            <person name="Ng W.-L."/>
            <person name="Kazmierczak K.M."/>
            <person name="Andrzejewski T.M."/>
            <person name="Davidsen T.M."/>
            <person name="Wayne K.J."/>
            <person name="Tettelin H."/>
            <person name="Glass J.I."/>
            <person name="Rusch D."/>
            <person name="Podicherti R."/>
            <person name="Tsui H.-C.T."/>
            <person name="Winkler M.E."/>
        </authorList>
    </citation>
    <scope>NUCLEOTIDE SEQUENCE</scope>
</reference>
<evidence type="ECO:0008006" key="2">
    <source>
        <dbReference type="Google" id="ProtNLM"/>
    </source>
</evidence>
<organism evidence="1">
    <name type="scientific">marine metagenome</name>
    <dbReference type="NCBI Taxonomy" id="408172"/>
    <lineage>
        <taxon>unclassified sequences</taxon>
        <taxon>metagenomes</taxon>
        <taxon>ecological metagenomes</taxon>
    </lineage>
</organism>